<dbReference type="Proteomes" id="UP000308600">
    <property type="component" value="Unassembled WGS sequence"/>
</dbReference>
<evidence type="ECO:0000313" key="1">
    <source>
        <dbReference type="EMBL" id="TFK58131.1"/>
    </source>
</evidence>
<feature type="non-terminal residue" evidence="1">
    <location>
        <position position="1"/>
    </location>
</feature>
<proteinExistence type="predicted"/>
<keyword evidence="2" id="KW-1185">Reference proteome</keyword>
<feature type="non-terminal residue" evidence="1">
    <location>
        <position position="156"/>
    </location>
</feature>
<dbReference type="EMBL" id="ML209615">
    <property type="protein sequence ID" value="TFK58131.1"/>
    <property type="molecule type" value="Genomic_DNA"/>
</dbReference>
<gene>
    <name evidence="1" type="ORF">BDN72DRAFT_727969</name>
</gene>
<reference evidence="1 2" key="1">
    <citation type="journal article" date="2019" name="Nat. Ecol. Evol.">
        <title>Megaphylogeny resolves global patterns of mushroom evolution.</title>
        <authorList>
            <person name="Varga T."/>
            <person name="Krizsan K."/>
            <person name="Foldi C."/>
            <person name="Dima B."/>
            <person name="Sanchez-Garcia M."/>
            <person name="Sanchez-Ramirez S."/>
            <person name="Szollosi G.J."/>
            <person name="Szarkandi J.G."/>
            <person name="Papp V."/>
            <person name="Albert L."/>
            <person name="Andreopoulos W."/>
            <person name="Angelini C."/>
            <person name="Antonin V."/>
            <person name="Barry K.W."/>
            <person name="Bougher N.L."/>
            <person name="Buchanan P."/>
            <person name="Buyck B."/>
            <person name="Bense V."/>
            <person name="Catcheside P."/>
            <person name="Chovatia M."/>
            <person name="Cooper J."/>
            <person name="Damon W."/>
            <person name="Desjardin D."/>
            <person name="Finy P."/>
            <person name="Geml J."/>
            <person name="Haridas S."/>
            <person name="Hughes K."/>
            <person name="Justo A."/>
            <person name="Karasinski D."/>
            <person name="Kautmanova I."/>
            <person name="Kiss B."/>
            <person name="Kocsube S."/>
            <person name="Kotiranta H."/>
            <person name="LaButti K.M."/>
            <person name="Lechner B.E."/>
            <person name="Liimatainen K."/>
            <person name="Lipzen A."/>
            <person name="Lukacs Z."/>
            <person name="Mihaltcheva S."/>
            <person name="Morgado L.N."/>
            <person name="Niskanen T."/>
            <person name="Noordeloos M.E."/>
            <person name="Ohm R.A."/>
            <person name="Ortiz-Santana B."/>
            <person name="Ovrebo C."/>
            <person name="Racz N."/>
            <person name="Riley R."/>
            <person name="Savchenko A."/>
            <person name="Shiryaev A."/>
            <person name="Soop K."/>
            <person name="Spirin V."/>
            <person name="Szebenyi C."/>
            <person name="Tomsovsky M."/>
            <person name="Tulloss R.E."/>
            <person name="Uehling J."/>
            <person name="Grigoriev I.V."/>
            <person name="Vagvolgyi C."/>
            <person name="Papp T."/>
            <person name="Martin F.M."/>
            <person name="Miettinen O."/>
            <person name="Hibbett D.S."/>
            <person name="Nagy L.G."/>
        </authorList>
    </citation>
    <scope>NUCLEOTIDE SEQUENCE [LARGE SCALE GENOMIC DNA]</scope>
    <source>
        <strain evidence="1 2">NL-1719</strain>
    </source>
</reference>
<evidence type="ECO:0000313" key="2">
    <source>
        <dbReference type="Proteomes" id="UP000308600"/>
    </source>
</evidence>
<name>A0ACD2ZXJ7_9AGAR</name>
<protein>
    <submittedName>
        <fullName evidence="1">Uncharacterized protein</fullName>
    </submittedName>
</protein>
<accession>A0ACD2ZXJ7</accession>
<sequence>VAAASQKTLILDDKIRIKDITQGAYELLGTNGIIAASTDHECSECSQPYKATPDVISGDPSELHAPVKMVVLDGVVMGPKRCAFGDGECMEELSSARGGVFCHNHNFAYGVKCRVVGCESVKVGSSQACRDHQNEWKKFRANCRKQEQAGFRRALR</sequence>
<organism evidence="1 2">
    <name type="scientific">Pluteus cervinus</name>
    <dbReference type="NCBI Taxonomy" id="181527"/>
    <lineage>
        <taxon>Eukaryota</taxon>
        <taxon>Fungi</taxon>
        <taxon>Dikarya</taxon>
        <taxon>Basidiomycota</taxon>
        <taxon>Agaricomycotina</taxon>
        <taxon>Agaricomycetes</taxon>
        <taxon>Agaricomycetidae</taxon>
        <taxon>Agaricales</taxon>
        <taxon>Pluteineae</taxon>
        <taxon>Pluteaceae</taxon>
        <taxon>Pluteus</taxon>
    </lineage>
</organism>